<reference evidence="1 2" key="1">
    <citation type="submission" date="2007-01" db="EMBL/GenBank/DDBJ databases">
        <authorList>
            <person name="Haygood M."/>
            <person name="Podell S."/>
            <person name="Anderson C."/>
            <person name="Hopkinson B."/>
            <person name="Roe K."/>
            <person name="Barbeau K."/>
            <person name="Gaasterland T."/>
            <person name="Ferriera S."/>
            <person name="Johnson J."/>
            <person name="Kravitz S."/>
            <person name="Beeson K."/>
            <person name="Sutton G."/>
            <person name="Rogers Y.-H."/>
            <person name="Friedman R."/>
            <person name="Frazier M."/>
            <person name="Venter J.C."/>
        </authorList>
    </citation>
    <scope>NUCLEOTIDE SEQUENCE [LARGE SCALE GENOMIC DNA]</scope>
    <source>
        <strain evidence="1 2">ATCC 23134</strain>
    </source>
</reference>
<protein>
    <submittedName>
        <fullName evidence="1">Uncharacterized protein</fullName>
    </submittedName>
</protein>
<organism evidence="1 2">
    <name type="scientific">Microscilla marina ATCC 23134</name>
    <dbReference type="NCBI Taxonomy" id="313606"/>
    <lineage>
        <taxon>Bacteria</taxon>
        <taxon>Pseudomonadati</taxon>
        <taxon>Bacteroidota</taxon>
        <taxon>Cytophagia</taxon>
        <taxon>Cytophagales</taxon>
        <taxon>Microscillaceae</taxon>
        <taxon>Microscilla</taxon>
    </lineage>
</organism>
<sequence>MIVSFGCWCNINNSSYADAKALSHQPSQITTSCVGLKALA</sequence>
<evidence type="ECO:0000313" key="2">
    <source>
        <dbReference type="Proteomes" id="UP000004095"/>
    </source>
</evidence>
<accession>A1ZTI7</accession>
<dbReference type="Proteomes" id="UP000004095">
    <property type="component" value="Unassembled WGS sequence"/>
</dbReference>
<proteinExistence type="predicted"/>
<keyword evidence="2" id="KW-1185">Reference proteome</keyword>
<dbReference type="AlphaFoldDB" id="A1ZTI7"/>
<gene>
    <name evidence="1" type="ORF">M23134_01568</name>
</gene>
<comment type="caution">
    <text evidence="1">The sequence shown here is derived from an EMBL/GenBank/DDBJ whole genome shotgun (WGS) entry which is preliminary data.</text>
</comment>
<name>A1ZTI7_MICM2</name>
<dbReference type="EMBL" id="AAWS01000036">
    <property type="protein sequence ID" value="EAY26246.1"/>
    <property type="molecule type" value="Genomic_DNA"/>
</dbReference>
<evidence type="ECO:0000313" key="1">
    <source>
        <dbReference type="EMBL" id="EAY26246.1"/>
    </source>
</evidence>